<dbReference type="InterPro" id="IPR025098">
    <property type="entry name" value="DUF4013"/>
</dbReference>
<evidence type="ECO:0008006" key="4">
    <source>
        <dbReference type="Google" id="ProtNLM"/>
    </source>
</evidence>
<keyword evidence="1" id="KW-0472">Membrane</keyword>
<evidence type="ECO:0000313" key="3">
    <source>
        <dbReference type="Proteomes" id="UP000278632"/>
    </source>
</evidence>
<sequence>MQTGYFSAAWNDIKNSPGWFGKLAVLSLVGLIPVFGWIVVFGYLFGWARDVAWNVHAPMPARIFGNEDGRLYSRGFFALVIGLVCMLIPWVLEFVWAMVTGIGANWSGYGYGYGGSLAFFGLFSLLFSVVVFAGTLFAVVFAAVGIMRMSIYGRLAPGLQFGKIWAMIRHDFGGLVRILGMALLLWVVAGFVISVITIGIMLAGVAIGLVAGIPVVHTDSPAILFAALPGLLALIVVLAVACGVLSMMLSVFVLAMVSRALGYWTRQFEVPAWRGQDDPMPFEIAAAHARAAGQQPPR</sequence>
<organism evidence="2 3">
    <name type="scientific">Paraeggerthella hongkongensis</name>
    <dbReference type="NCBI Taxonomy" id="230658"/>
    <lineage>
        <taxon>Bacteria</taxon>
        <taxon>Bacillati</taxon>
        <taxon>Actinomycetota</taxon>
        <taxon>Coriobacteriia</taxon>
        <taxon>Eggerthellales</taxon>
        <taxon>Eggerthellaceae</taxon>
        <taxon>Paraeggerthella</taxon>
    </lineage>
</organism>
<evidence type="ECO:0000313" key="2">
    <source>
        <dbReference type="EMBL" id="RNL45096.1"/>
    </source>
</evidence>
<proteinExistence type="predicted"/>
<dbReference type="RefSeq" id="WP_123192023.1">
    <property type="nucleotide sequence ID" value="NZ_QICD01000008.1"/>
</dbReference>
<comment type="caution">
    <text evidence="2">The sequence shown here is derived from an EMBL/GenBank/DDBJ whole genome shotgun (WGS) entry which is preliminary data.</text>
</comment>
<feature type="transmembrane region" description="Helical" evidence="1">
    <location>
        <begin position="76"/>
        <end position="99"/>
    </location>
</feature>
<dbReference type="AlphaFoldDB" id="A0A3N0BCS7"/>
<name>A0A3N0BCS7_9ACTN</name>
<feature type="transmembrane region" description="Helical" evidence="1">
    <location>
        <begin position="231"/>
        <end position="257"/>
    </location>
</feature>
<dbReference type="Pfam" id="PF13197">
    <property type="entry name" value="DUF4013"/>
    <property type="match status" value="1"/>
</dbReference>
<keyword evidence="1" id="KW-1133">Transmembrane helix</keyword>
<feature type="transmembrane region" description="Helical" evidence="1">
    <location>
        <begin position="119"/>
        <end position="144"/>
    </location>
</feature>
<keyword evidence="1" id="KW-0812">Transmembrane</keyword>
<protein>
    <recommendedName>
        <fullName evidence="4">DUF4013 domain-containing protein</fullName>
    </recommendedName>
</protein>
<dbReference type="OrthoDB" id="3181212at2"/>
<dbReference type="EMBL" id="QICD01000008">
    <property type="protein sequence ID" value="RNL45096.1"/>
    <property type="molecule type" value="Genomic_DNA"/>
</dbReference>
<feature type="transmembrane region" description="Helical" evidence="1">
    <location>
        <begin position="178"/>
        <end position="211"/>
    </location>
</feature>
<gene>
    <name evidence="2" type="ORF">DMP08_05890</name>
</gene>
<feature type="transmembrane region" description="Helical" evidence="1">
    <location>
        <begin position="20"/>
        <end position="45"/>
    </location>
</feature>
<accession>A0A3N0BCS7</accession>
<dbReference type="Proteomes" id="UP000278632">
    <property type="component" value="Unassembled WGS sequence"/>
</dbReference>
<reference evidence="3" key="1">
    <citation type="submission" date="2018-05" db="EMBL/GenBank/DDBJ databases">
        <title>Genome Sequencing of selected type strains of the family Eggerthellaceae.</title>
        <authorList>
            <person name="Danylec N."/>
            <person name="Stoll D.A."/>
            <person name="Doetsch A."/>
            <person name="Huch M."/>
        </authorList>
    </citation>
    <scope>NUCLEOTIDE SEQUENCE [LARGE SCALE GENOMIC DNA]</scope>
    <source>
        <strain evidence="3">DSM 16106</strain>
    </source>
</reference>
<evidence type="ECO:0000256" key="1">
    <source>
        <dbReference type="SAM" id="Phobius"/>
    </source>
</evidence>
<keyword evidence="3" id="KW-1185">Reference proteome</keyword>